<dbReference type="InterPro" id="IPR050273">
    <property type="entry name" value="GppA/Ppx_hydrolase"/>
</dbReference>
<evidence type="ECO:0000313" key="3">
    <source>
        <dbReference type="EMBL" id="MFF0545820.1"/>
    </source>
</evidence>
<dbReference type="CDD" id="cd24056">
    <property type="entry name" value="ASKHA_NBD_MtPPX1-like"/>
    <property type="match status" value="1"/>
</dbReference>
<dbReference type="PANTHER" id="PTHR30005:SF0">
    <property type="entry name" value="RETROGRADE REGULATION PROTEIN 2"/>
    <property type="match status" value="1"/>
</dbReference>
<dbReference type="RefSeq" id="WP_387702251.1">
    <property type="nucleotide sequence ID" value="NZ_JBIAMX010000016.1"/>
</dbReference>
<name>A0ABW6PUG1_9NOCA</name>
<dbReference type="Pfam" id="PF02541">
    <property type="entry name" value="Ppx-GppA"/>
    <property type="match status" value="1"/>
</dbReference>
<evidence type="ECO:0000313" key="4">
    <source>
        <dbReference type="Proteomes" id="UP001601444"/>
    </source>
</evidence>
<keyword evidence="4" id="KW-1185">Reference proteome</keyword>
<gene>
    <name evidence="3" type="ORF">ACFYTF_23565</name>
</gene>
<feature type="domain" description="Ppx/GppA phosphatase N-terminal" evidence="2">
    <location>
        <begin position="6"/>
        <end position="232"/>
    </location>
</feature>
<dbReference type="InterPro" id="IPR043129">
    <property type="entry name" value="ATPase_NBD"/>
</dbReference>
<protein>
    <recommendedName>
        <fullName evidence="2">Ppx/GppA phosphatase N-terminal domain-containing protein</fullName>
    </recommendedName>
</protein>
<reference evidence="3 4" key="1">
    <citation type="submission" date="2024-10" db="EMBL/GenBank/DDBJ databases">
        <title>The Natural Products Discovery Center: Release of the First 8490 Sequenced Strains for Exploring Actinobacteria Biosynthetic Diversity.</title>
        <authorList>
            <person name="Kalkreuter E."/>
            <person name="Kautsar S.A."/>
            <person name="Yang D."/>
            <person name="Bader C.D."/>
            <person name="Teijaro C.N."/>
            <person name="Fluegel L."/>
            <person name="Davis C.M."/>
            <person name="Simpson J.R."/>
            <person name="Lauterbach L."/>
            <person name="Steele A.D."/>
            <person name="Gui C."/>
            <person name="Meng S."/>
            <person name="Li G."/>
            <person name="Viehrig K."/>
            <person name="Ye F."/>
            <person name="Su P."/>
            <person name="Kiefer A.F."/>
            <person name="Nichols A."/>
            <person name="Cepeda A.J."/>
            <person name="Yan W."/>
            <person name="Fan B."/>
            <person name="Jiang Y."/>
            <person name="Adhikari A."/>
            <person name="Zheng C.-J."/>
            <person name="Schuster L."/>
            <person name="Cowan T.M."/>
            <person name="Smanski M.J."/>
            <person name="Chevrette M.G."/>
            <person name="De Carvalho L.P.S."/>
            <person name="Shen B."/>
        </authorList>
    </citation>
    <scope>NUCLEOTIDE SEQUENCE [LARGE SCALE GENOMIC DNA]</scope>
    <source>
        <strain evidence="3 4">NPDC004045</strain>
    </source>
</reference>
<comment type="caution">
    <text evidence="3">The sequence shown here is derived from an EMBL/GenBank/DDBJ whole genome shotgun (WGS) entry which is preliminary data.</text>
</comment>
<organism evidence="3 4">
    <name type="scientific">Nocardia thailandica</name>
    <dbReference type="NCBI Taxonomy" id="257275"/>
    <lineage>
        <taxon>Bacteria</taxon>
        <taxon>Bacillati</taxon>
        <taxon>Actinomycetota</taxon>
        <taxon>Actinomycetes</taxon>
        <taxon>Mycobacteriales</taxon>
        <taxon>Nocardiaceae</taxon>
        <taxon>Nocardia</taxon>
    </lineage>
</organism>
<evidence type="ECO:0000256" key="1">
    <source>
        <dbReference type="ARBA" id="ARBA00007125"/>
    </source>
</evidence>
<dbReference type="Gene3D" id="3.30.420.40">
    <property type="match status" value="1"/>
</dbReference>
<dbReference type="SUPFAM" id="SSF53067">
    <property type="entry name" value="Actin-like ATPase domain"/>
    <property type="match status" value="2"/>
</dbReference>
<evidence type="ECO:0000259" key="2">
    <source>
        <dbReference type="Pfam" id="PF02541"/>
    </source>
</evidence>
<accession>A0ABW6PUG1</accession>
<dbReference type="InterPro" id="IPR003695">
    <property type="entry name" value="Ppx_GppA_N"/>
</dbReference>
<dbReference type="PANTHER" id="PTHR30005">
    <property type="entry name" value="EXOPOLYPHOSPHATASE"/>
    <property type="match status" value="1"/>
</dbReference>
<sequence length="272" mass="30450">MDDFYAFVTAAIRDAPNRDDVLDRIEDAAGFRPQYLSGVQEARLTYHAVRHWYGWRAGTLLMLDIGGGSMEIVLGRDIEPSFAASLPLGAGRLTREFFTDDPPSRTERRDLRRHVRECLAPVRDRLQWEDVPRRVVGSSKTFKQLARLSGAAPQRRGPFVTRHLVRDDLGCRARELAALSAEERAGLRGVSAPRAGQILAGTLVARTTMQELGIDRLEVSPWALREGVVLRYVCRPVDTEADTVLRPFRIPDAPRPGTLELLHGRAPAPRRV</sequence>
<dbReference type="Proteomes" id="UP001601444">
    <property type="component" value="Unassembled WGS sequence"/>
</dbReference>
<comment type="similarity">
    <text evidence="1">Belongs to the GppA/Ppx family.</text>
</comment>
<dbReference type="Gene3D" id="3.30.420.150">
    <property type="entry name" value="Exopolyphosphatase. Domain 2"/>
    <property type="match status" value="1"/>
</dbReference>
<proteinExistence type="inferred from homology"/>
<dbReference type="EMBL" id="JBIAMX010000016">
    <property type="protein sequence ID" value="MFF0545820.1"/>
    <property type="molecule type" value="Genomic_DNA"/>
</dbReference>